<evidence type="ECO:0000313" key="3">
    <source>
        <dbReference type="EMBL" id="EHB88192.1"/>
    </source>
</evidence>
<evidence type="ECO:0000313" key="4">
    <source>
        <dbReference type="Proteomes" id="UP000004897"/>
    </source>
</evidence>
<dbReference type="PANTHER" id="PTHR35149:SF1">
    <property type="entry name" value="DUF5655 DOMAIN-CONTAINING PROTEIN"/>
    <property type="match status" value="1"/>
</dbReference>
<comment type="caution">
    <text evidence="3">The sequence shown here is derived from an EMBL/GenBank/DDBJ whole genome shotgun (WGS) entry which is preliminary data.</text>
</comment>
<dbReference type="EMBL" id="ACSB01000007">
    <property type="protein sequence ID" value="EHB88192.1"/>
    <property type="molecule type" value="Genomic_DNA"/>
</dbReference>
<reference evidence="3 4" key="1">
    <citation type="submission" date="2011-08" db="EMBL/GenBank/DDBJ databases">
        <title>The Genome Sequence of Rothia mucilaginosa M508.</title>
        <authorList>
            <consortium name="The Broad Institute Genome Sequencing Platform"/>
            <consortium name="The Broad Institute Genome Sequencing Center for Infectious Disease"/>
            <person name="Earl A."/>
            <person name="Ward D."/>
            <person name="Feldgarden M."/>
            <person name="Gevers D."/>
            <person name="Sibley C.D."/>
            <person name="Field T.R."/>
            <person name="Grinwis M."/>
            <person name="Eshaghurshan C.S."/>
            <person name="Surette M.G."/>
            <person name="Young S.K."/>
            <person name="Zeng Q."/>
            <person name="Gargeya S."/>
            <person name="Fitzgerald M."/>
            <person name="Haas B."/>
            <person name="Abouelleil A."/>
            <person name="Alvarado L."/>
            <person name="Arachchi H.M."/>
            <person name="Berlin A."/>
            <person name="Brown A."/>
            <person name="Chapman S.B."/>
            <person name="Chen Z."/>
            <person name="Dunbar C."/>
            <person name="Freedman E."/>
            <person name="Gearin G."/>
            <person name="Gellesch M."/>
            <person name="Goldberg J."/>
            <person name="Griggs A."/>
            <person name="Gujja S."/>
            <person name="Heiman D."/>
            <person name="Howarth C."/>
            <person name="Larson L."/>
            <person name="Lui A."/>
            <person name="MacDonald P.J.P."/>
            <person name="Montmayeur A."/>
            <person name="Murphy C."/>
            <person name="Neiman D."/>
            <person name="Pearson M."/>
            <person name="Priest M."/>
            <person name="Roberts A."/>
            <person name="Saif S."/>
            <person name="Shea T."/>
            <person name="Shenoy N."/>
            <person name="Sisk P."/>
            <person name="Stolte C."/>
            <person name="Sykes S."/>
            <person name="Wortman J."/>
            <person name="Nusbaum C."/>
            <person name="Birren B."/>
        </authorList>
    </citation>
    <scope>NUCLEOTIDE SEQUENCE [LARGE SCALE GENOMIC DNA]</scope>
    <source>
        <strain evidence="3 4">M508</strain>
    </source>
</reference>
<dbReference type="Proteomes" id="UP000004897">
    <property type="component" value="Unassembled WGS sequence"/>
</dbReference>
<dbReference type="PATRIC" id="fig|563033.4.peg.859"/>
<sequence length="709" mass="82769">MGTSEESIGNGSIVKYLEESLFAIPSYQRSYSWKTPKTDQVSGVKFRYQVKEFWDDIVNEYINNQNANNENSGKRKQKKYYIGTIVLSDSSSASADMSINGREELRENVVDGQQRLVTLYLLYIALTDWCYSQGEDCKVLHQDSLKKLYDIPSRRPEIAMKQAVKRLTLPGKDGEHLDNLLGDVFSGSSIDIDKLDRNSNINQAFIFFRDSIQKLSERSDLVDKDNLCHPIDIIGDFNDYMKNCLYAGIVKTENDIRAHVVFETLNDRGIPLGAEDLIKNYLFSRAGNKYTDVTDCWKEISKNLASVENRSESAIFELSMFDKFIQSYMNSHSNPDNSVDNKKNKSWVSDALIFPYFKIWYTEKENSITKLSVNTENLVHDTMKELRHASEIYTSLHSEVYWNNFIFKRNEPVSEYVPLIDLLSHVSGMDSKEWYEPLYPLFFSALLYIEKKLDEAGGDAKKYNSAIKELSTFIHYMESCIFRVCILLHRSKKWPTQYESNARFIRSDKFANVAQKIRNGEYQNLSDIFNERIFNICFSEEADTRFYNKLSVMCIENTGSTLGEQPFLQFVKYMLRKIEDRDQEDNKSEVKVASYGRKASLEHVFPYEYSKKKKEFDKWGEFYDVKTKKYKAEYVFRIGNYTLLHSDPNSEASNKPWMEKREYYKDSMIGHTVKISEYDAWDPDTIDEVQKILAKKAVRVWDNPRNRKL</sequence>
<feature type="domain" description="GmrSD restriction endonucleases C-terminal" evidence="2">
    <location>
        <begin position="570"/>
        <end position="695"/>
    </location>
</feature>
<dbReference type="AlphaFoldDB" id="G5ERG1"/>
<protein>
    <recommendedName>
        <fullName evidence="5">DUF262 domain-containing protein</fullName>
    </recommendedName>
</protein>
<dbReference type="PANTHER" id="PTHR35149">
    <property type="entry name" value="SLL5132 PROTEIN"/>
    <property type="match status" value="1"/>
</dbReference>
<dbReference type="HOGENOM" id="CLU_011736_2_2_11"/>
<name>G5ERG1_9MICC</name>
<dbReference type="InterPro" id="IPR004919">
    <property type="entry name" value="GmrSD_N"/>
</dbReference>
<accession>G5ERG1</accession>
<evidence type="ECO:0000259" key="2">
    <source>
        <dbReference type="Pfam" id="PF07510"/>
    </source>
</evidence>
<organism evidence="3 4">
    <name type="scientific">Rothia mucilaginosa M508</name>
    <dbReference type="NCBI Taxonomy" id="563033"/>
    <lineage>
        <taxon>Bacteria</taxon>
        <taxon>Bacillati</taxon>
        <taxon>Actinomycetota</taxon>
        <taxon>Actinomycetes</taxon>
        <taxon>Micrococcales</taxon>
        <taxon>Micrococcaceae</taxon>
        <taxon>Rothia</taxon>
    </lineage>
</organism>
<evidence type="ECO:0000259" key="1">
    <source>
        <dbReference type="Pfam" id="PF03235"/>
    </source>
</evidence>
<dbReference type="InterPro" id="IPR011089">
    <property type="entry name" value="GmrSD_C"/>
</dbReference>
<feature type="domain" description="GmrSD restriction endonucleases N-terminal" evidence="1">
    <location>
        <begin position="20"/>
        <end position="283"/>
    </location>
</feature>
<gene>
    <name evidence="3" type="ORF">HMPREF0737_00871</name>
</gene>
<dbReference type="Pfam" id="PF03235">
    <property type="entry name" value="GmrSD_N"/>
    <property type="match status" value="1"/>
</dbReference>
<proteinExistence type="predicted"/>
<evidence type="ECO:0008006" key="5">
    <source>
        <dbReference type="Google" id="ProtNLM"/>
    </source>
</evidence>
<dbReference type="Pfam" id="PF07510">
    <property type="entry name" value="GmrSD_C"/>
    <property type="match status" value="1"/>
</dbReference>
<dbReference type="RefSeq" id="WP_005505825.1">
    <property type="nucleotide sequence ID" value="NZ_JH370351.1"/>
</dbReference>